<dbReference type="AlphaFoldDB" id="A0A2S6NAJ1"/>
<reference evidence="2 3" key="1">
    <citation type="journal article" date="2018" name="Arch. Microbiol.">
        <title>New insights into the metabolic potential of the phototrophic purple bacterium Rhodopila globiformis DSM 161(T) from its draft genome sequence and evidence for a vanadium-dependent nitrogenase.</title>
        <authorList>
            <person name="Imhoff J.F."/>
            <person name="Rahn T."/>
            <person name="Kunzel S."/>
            <person name="Neulinger S.C."/>
        </authorList>
    </citation>
    <scope>NUCLEOTIDE SEQUENCE [LARGE SCALE GENOMIC DNA]</scope>
    <source>
        <strain evidence="2 3">DSM 161</strain>
    </source>
</reference>
<evidence type="ECO:0000256" key="1">
    <source>
        <dbReference type="ARBA" id="ARBA00001954"/>
    </source>
</evidence>
<organism evidence="2 3">
    <name type="scientific">Rhodopila globiformis</name>
    <name type="common">Rhodopseudomonas globiformis</name>
    <dbReference type="NCBI Taxonomy" id="1071"/>
    <lineage>
        <taxon>Bacteria</taxon>
        <taxon>Pseudomonadati</taxon>
        <taxon>Pseudomonadota</taxon>
        <taxon>Alphaproteobacteria</taxon>
        <taxon>Acetobacterales</taxon>
        <taxon>Acetobacteraceae</taxon>
        <taxon>Rhodopila</taxon>
    </lineage>
</organism>
<dbReference type="InterPro" id="IPR008775">
    <property type="entry name" value="Phytyl_CoA_dOase-like"/>
</dbReference>
<comment type="caution">
    <text evidence="2">The sequence shown here is derived from an EMBL/GenBank/DDBJ whole genome shotgun (WGS) entry which is preliminary data.</text>
</comment>
<dbReference type="Proteomes" id="UP000239724">
    <property type="component" value="Unassembled WGS sequence"/>
</dbReference>
<accession>A0A2S6NAJ1</accession>
<dbReference type="RefSeq" id="WP_104520029.1">
    <property type="nucleotide sequence ID" value="NZ_NHRY01000187.1"/>
</dbReference>
<keyword evidence="3" id="KW-1185">Reference proteome</keyword>
<sequence>MKALTQQQVDFFRHNGFLFPLPALSPAEIQTCLDGLARLEAELGCAVADADAKWRSHGHLHAPWFNDLIRHPRILDAIEDVIGPDILVWTSTFFIKEPHSPTYAAWHQNAGFFGLEPHESVCAWVALTDATREAGCMEQLSFHGHPRLYQHAPLGLANSINRAGQTIMEDFDQSNPTAMELPAGSFSLHHELAVHRSAPNHASHRRIGIGLNYIPAHVRLNSPVRGQAMLVRGQDRYGHFDLVEPSGGERDATALALHQAGTDRYRENYRIQVERHRQRFAQAAS</sequence>
<dbReference type="Gene3D" id="2.60.120.620">
    <property type="entry name" value="q2cbj1_9rhob like domain"/>
    <property type="match status" value="1"/>
</dbReference>
<dbReference type="GO" id="GO:0005506">
    <property type="term" value="F:iron ion binding"/>
    <property type="evidence" value="ECO:0007669"/>
    <property type="project" value="UniProtKB-ARBA"/>
</dbReference>
<dbReference type="PANTHER" id="PTHR20883:SF48">
    <property type="entry name" value="ECTOINE DIOXYGENASE"/>
    <property type="match status" value="1"/>
</dbReference>
<dbReference type="OrthoDB" id="9791262at2"/>
<dbReference type="GO" id="GO:0016706">
    <property type="term" value="F:2-oxoglutarate-dependent dioxygenase activity"/>
    <property type="evidence" value="ECO:0007669"/>
    <property type="project" value="UniProtKB-ARBA"/>
</dbReference>
<dbReference type="EMBL" id="NHRY01000187">
    <property type="protein sequence ID" value="PPQ31617.1"/>
    <property type="molecule type" value="Genomic_DNA"/>
</dbReference>
<gene>
    <name evidence="2" type="ORF">CCS01_17060</name>
</gene>
<dbReference type="PANTHER" id="PTHR20883">
    <property type="entry name" value="PHYTANOYL-COA DIOXYGENASE DOMAIN CONTAINING 1"/>
    <property type="match status" value="1"/>
</dbReference>
<evidence type="ECO:0000313" key="3">
    <source>
        <dbReference type="Proteomes" id="UP000239724"/>
    </source>
</evidence>
<dbReference type="SUPFAM" id="SSF51197">
    <property type="entry name" value="Clavaminate synthase-like"/>
    <property type="match status" value="1"/>
</dbReference>
<comment type="cofactor">
    <cofactor evidence="1">
        <name>Fe(2+)</name>
        <dbReference type="ChEBI" id="CHEBI:29033"/>
    </cofactor>
</comment>
<name>A0A2S6NAJ1_RHOGL</name>
<evidence type="ECO:0008006" key="4">
    <source>
        <dbReference type="Google" id="ProtNLM"/>
    </source>
</evidence>
<evidence type="ECO:0000313" key="2">
    <source>
        <dbReference type="EMBL" id="PPQ31617.1"/>
    </source>
</evidence>
<protein>
    <recommendedName>
        <fullName evidence="4">Phytanoyl-CoA dioxygenase</fullName>
    </recommendedName>
</protein>
<proteinExistence type="predicted"/>
<dbReference type="Pfam" id="PF05721">
    <property type="entry name" value="PhyH"/>
    <property type="match status" value="1"/>
</dbReference>